<dbReference type="Proteomes" id="UP000653305">
    <property type="component" value="Unassembled WGS sequence"/>
</dbReference>
<dbReference type="GO" id="GO:0016757">
    <property type="term" value="F:glycosyltransferase activity"/>
    <property type="evidence" value="ECO:0007669"/>
    <property type="project" value="UniProtKB-KW"/>
</dbReference>
<dbReference type="EMBL" id="BMAC01000343">
    <property type="protein sequence ID" value="GFP94270.1"/>
    <property type="molecule type" value="Genomic_DNA"/>
</dbReference>
<organism evidence="3 4">
    <name type="scientific">Phtheirospermum japonicum</name>
    <dbReference type="NCBI Taxonomy" id="374723"/>
    <lineage>
        <taxon>Eukaryota</taxon>
        <taxon>Viridiplantae</taxon>
        <taxon>Streptophyta</taxon>
        <taxon>Embryophyta</taxon>
        <taxon>Tracheophyta</taxon>
        <taxon>Spermatophyta</taxon>
        <taxon>Magnoliopsida</taxon>
        <taxon>eudicotyledons</taxon>
        <taxon>Gunneridae</taxon>
        <taxon>Pentapetalae</taxon>
        <taxon>asterids</taxon>
        <taxon>lamiids</taxon>
        <taxon>Lamiales</taxon>
        <taxon>Orobanchaceae</taxon>
        <taxon>Orobanchaceae incertae sedis</taxon>
        <taxon>Phtheirospermum</taxon>
    </lineage>
</organism>
<keyword evidence="1" id="KW-0472">Membrane</keyword>
<dbReference type="InterPro" id="IPR057670">
    <property type="entry name" value="SH3_retrovirus"/>
</dbReference>
<dbReference type="InterPro" id="IPR039537">
    <property type="entry name" value="Retrotran_Ty1/copia-like"/>
</dbReference>
<keyword evidence="4" id="KW-1185">Reference proteome</keyword>
<evidence type="ECO:0000259" key="2">
    <source>
        <dbReference type="Pfam" id="PF25597"/>
    </source>
</evidence>
<keyword evidence="1" id="KW-0812">Transmembrane</keyword>
<name>A0A830C3R0_9LAMI</name>
<dbReference type="PANTHER" id="PTHR42648:SF28">
    <property type="entry name" value="TRANSPOSON-ENCODED PROTEIN WITH RIBONUCLEASE H-LIKE AND RETROVIRUS ZINC FINGER-LIKE DOMAINS"/>
    <property type="match status" value="1"/>
</dbReference>
<evidence type="ECO:0000313" key="4">
    <source>
        <dbReference type="Proteomes" id="UP000653305"/>
    </source>
</evidence>
<reference evidence="3" key="1">
    <citation type="submission" date="2020-07" db="EMBL/GenBank/DDBJ databases">
        <title>Ethylene signaling mediates host invasion by parasitic plants.</title>
        <authorList>
            <person name="Yoshida S."/>
        </authorList>
    </citation>
    <scope>NUCLEOTIDE SEQUENCE</scope>
    <source>
        <strain evidence="3">Okayama</strain>
    </source>
</reference>
<evidence type="ECO:0000256" key="1">
    <source>
        <dbReference type="SAM" id="Phobius"/>
    </source>
</evidence>
<comment type="caution">
    <text evidence="3">The sequence shown here is derived from an EMBL/GenBank/DDBJ whole genome shotgun (WGS) entry which is preliminary data.</text>
</comment>
<dbReference type="OrthoDB" id="1933590at2759"/>
<evidence type="ECO:0000313" key="3">
    <source>
        <dbReference type="EMBL" id="GFP94270.1"/>
    </source>
</evidence>
<accession>A0A830C3R0</accession>
<dbReference type="Pfam" id="PF25597">
    <property type="entry name" value="SH3_retrovirus"/>
    <property type="match status" value="1"/>
</dbReference>
<protein>
    <submittedName>
        <fullName evidence="3">Dolichol-phosphate mannosyltransferase subunit 1</fullName>
    </submittedName>
</protein>
<proteinExistence type="predicted"/>
<keyword evidence="3" id="KW-0328">Glycosyltransferase</keyword>
<gene>
    <name evidence="3" type="ORF">PHJA_001571500</name>
</gene>
<sequence length="377" mass="42187">MVHFGAYMEYCDIYDIPCILGSMGNSLCSDLTASLTSPERSSQQLARTRSRCGVRFGFTFSRSIFNFTREVESTVSSYEVSIWRSLWIDLFSQISVLSGAFVMVLWFFSLPATDIALGMIGSAMLKGLDQLMSMSSGSKGLENLHQHGCFGKDKISGIPFCDTCVYGKQQRVQFLVFPSPKIPACRDILEYVHADVCGPAKDPTQGGDRYFLSFPSVPLNGQCPEVVWCGKEIDYSNLRIFGCAVFVHQKLDKLEPRFVKCIFLGYSEGFKGYRLWLRSEPGFKVIISRDVIFNEFEFSCLPASVLVVNEPDPTPSEVEPMHVSKFDDSHDLPVETDNMHVDVIDDASNGLSAKNAQTSDVHVENVDNMHDTHVLDY</sequence>
<keyword evidence="1" id="KW-1133">Transmembrane helix</keyword>
<feature type="transmembrane region" description="Helical" evidence="1">
    <location>
        <begin position="86"/>
        <end position="108"/>
    </location>
</feature>
<dbReference type="AlphaFoldDB" id="A0A830C3R0"/>
<keyword evidence="3" id="KW-0808">Transferase</keyword>
<feature type="domain" description="Retroviral polymerase SH3-like" evidence="2">
    <location>
        <begin position="243"/>
        <end position="298"/>
    </location>
</feature>
<dbReference type="PANTHER" id="PTHR42648">
    <property type="entry name" value="TRANSPOSASE, PUTATIVE-RELATED"/>
    <property type="match status" value="1"/>
</dbReference>